<comment type="subcellular location">
    <subcellularLocation>
        <location evidence="1">Membrane</location>
        <topology evidence="1">Multi-pass membrane protein</topology>
    </subcellularLocation>
</comment>
<dbReference type="Pfam" id="PF16916">
    <property type="entry name" value="ZT_dimer"/>
    <property type="match status" value="1"/>
</dbReference>
<dbReference type="SUPFAM" id="SSF160240">
    <property type="entry name" value="Cation efflux protein cytoplasmic domain-like"/>
    <property type="match status" value="1"/>
</dbReference>
<gene>
    <name evidence="11" type="ORF">B840_00085</name>
</gene>
<dbReference type="OrthoDB" id="9809646at2"/>
<proteinExistence type="inferred from homology"/>
<feature type="transmembrane region" description="Helical" evidence="8">
    <location>
        <begin position="95"/>
        <end position="115"/>
    </location>
</feature>
<keyword evidence="3" id="KW-0813">Transport</keyword>
<feature type="transmembrane region" description="Helical" evidence="8">
    <location>
        <begin position="55"/>
        <end position="74"/>
    </location>
</feature>
<sequence length="313" mass="32581">MGTHAHEHRHGVGSTHATSAPLRALAVAFVITATVFFAELAAGLISGSLALLSDAMHMLSDAAGLIIALLAAVVGKKAASRSATFGHRRVEVLAALINAVTVTGVVGWILVRAVGRLGETHEIDTTVMLIVAVVGLAANALSAWVLSRHSSENLNVRGAFLHIVADMLGSVAVIAAGLVIRFTGWTPADTIASLAIVAFVLPRALTLLWQTVEVLLERVPRGVDTREIERALRAVPGVTDVHDLHIWSTDGVTPLATCHLVVDEVCVGTGECGVLGQAQAALCGLGIGHSTLQLEHPGHVDNEQVCGPQPYGL</sequence>
<dbReference type="STRING" id="1224162.B840_00085"/>
<evidence type="ECO:0000256" key="2">
    <source>
        <dbReference type="ARBA" id="ARBA00008873"/>
    </source>
</evidence>
<dbReference type="Gene3D" id="1.20.1510.10">
    <property type="entry name" value="Cation efflux protein transmembrane domain"/>
    <property type="match status" value="1"/>
</dbReference>
<dbReference type="GO" id="GO:0005385">
    <property type="term" value="F:zinc ion transmembrane transporter activity"/>
    <property type="evidence" value="ECO:0007669"/>
    <property type="project" value="TreeGrafter"/>
</dbReference>
<evidence type="ECO:0000256" key="4">
    <source>
        <dbReference type="ARBA" id="ARBA00022692"/>
    </source>
</evidence>
<evidence type="ECO:0000259" key="9">
    <source>
        <dbReference type="Pfam" id="PF01545"/>
    </source>
</evidence>
<dbReference type="HOGENOM" id="CLU_013430_0_0_11"/>
<evidence type="ECO:0000313" key="12">
    <source>
        <dbReference type="Proteomes" id="UP000031928"/>
    </source>
</evidence>
<dbReference type="PANTHER" id="PTHR11562:SF17">
    <property type="entry name" value="RE54080P-RELATED"/>
    <property type="match status" value="1"/>
</dbReference>
<dbReference type="InterPro" id="IPR027469">
    <property type="entry name" value="Cation_efflux_TMD_sf"/>
</dbReference>
<dbReference type="Proteomes" id="UP000031928">
    <property type="component" value="Chromosome"/>
</dbReference>
<dbReference type="AlphaFoldDB" id="A0A0B6TPX7"/>
<feature type="transmembrane region" description="Helical" evidence="8">
    <location>
        <begin position="127"/>
        <end position="147"/>
    </location>
</feature>
<dbReference type="InterPro" id="IPR027470">
    <property type="entry name" value="Cation_efflux_CTD"/>
</dbReference>
<evidence type="ECO:0000256" key="6">
    <source>
        <dbReference type="ARBA" id="ARBA00023065"/>
    </source>
</evidence>
<evidence type="ECO:0000259" key="10">
    <source>
        <dbReference type="Pfam" id="PF16916"/>
    </source>
</evidence>
<feature type="domain" description="Cation efflux protein transmembrane" evidence="9">
    <location>
        <begin position="26"/>
        <end position="216"/>
    </location>
</feature>
<dbReference type="SUPFAM" id="SSF161111">
    <property type="entry name" value="Cation efflux protein transmembrane domain-like"/>
    <property type="match status" value="1"/>
</dbReference>
<evidence type="ECO:0000256" key="1">
    <source>
        <dbReference type="ARBA" id="ARBA00004141"/>
    </source>
</evidence>
<feature type="domain" description="Cation efflux protein cytoplasmic" evidence="10">
    <location>
        <begin position="220"/>
        <end position="264"/>
    </location>
</feature>
<name>A0A0B6TPX7_9CORY</name>
<feature type="transmembrane region" description="Helical" evidence="8">
    <location>
        <begin position="159"/>
        <end position="184"/>
    </location>
</feature>
<feature type="transmembrane region" description="Helical" evidence="8">
    <location>
        <begin position="24"/>
        <end position="49"/>
    </location>
</feature>
<dbReference type="EMBL" id="CP007790">
    <property type="protein sequence ID" value="AJK67660.1"/>
    <property type="molecule type" value="Genomic_DNA"/>
</dbReference>
<dbReference type="InterPro" id="IPR036837">
    <property type="entry name" value="Cation_efflux_CTD_sf"/>
</dbReference>
<dbReference type="InterPro" id="IPR050681">
    <property type="entry name" value="CDF/SLC30A"/>
</dbReference>
<keyword evidence="12" id="KW-1185">Reference proteome</keyword>
<evidence type="ECO:0000256" key="8">
    <source>
        <dbReference type="SAM" id="Phobius"/>
    </source>
</evidence>
<reference evidence="11 12" key="1">
    <citation type="submission" date="2014-05" db="EMBL/GenBank/DDBJ databases">
        <title>Complete genome sequence of Corynebacterium marinum DSM 44953.</title>
        <authorList>
            <person name="Schaffert L."/>
            <person name="Albersmeier A."/>
            <person name="Kalinowski J."/>
            <person name="Ruckert C."/>
        </authorList>
    </citation>
    <scope>NUCLEOTIDE SEQUENCE [LARGE SCALE GENOMIC DNA]</scope>
    <source>
        <strain evidence="11 12">DSM 44953</strain>
    </source>
</reference>
<dbReference type="Pfam" id="PF01545">
    <property type="entry name" value="Cation_efflux"/>
    <property type="match status" value="1"/>
</dbReference>
<dbReference type="NCBIfam" id="TIGR01297">
    <property type="entry name" value="CDF"/>
    <property type="match status" value="1"/>
</dbReference>
<comment type="similarity">
    <text evidence="2">Belongs to the cation diffusion facilitator (CDF) transporter (TC 2.A.4) family. SLC30A subfamily.</text>
</comment>
<organism evidence="11 12">
    <name type="scientific">Corynebacterium marinum DSM 44953</name>
    <dbReference type="NCBI Taxonomy" id="1224162"/>
    <lineage>
        <taxon>Bacteria</taxon>
        <taxon>Bacillati</taxon>
        <taxon>Actinomycetota</taxon>
        <taxon>Actinomycetes</taxon>
        <taxon>Mycobacteriales</taxon>
        <taxon>Corynebacteriaceae</taxon>
        <taxon>Corynebacterium</taxon>
    </lineage>
</organism>
<dbReference type="RefSeq" id="WP_042620431.1">
    <property type="nucleotide sequence ID" value="NZ_CP007790.1"/>
</dbReference>
<evidence type="ECO:0000256" key="3">
    <source>
        <dbReference type="ARBA" id="ARBA00022448"/>
    </source>
</evidence>
<dbReference type="InterPro" id="IPR058533">
    <property type="entry name" value="Cation_efflux_TM"/>
</dbReference>
<dbReference type="GO" id="GO:0005886">
    <property type="term" value="C:plasma membrane"/>
    <property type="evidence" value="ECO:0007669"/>
    <property type="project" value="TreeGrafter"/>
</dbReference>
<dbReference type="KEGG" id="cmq:B840_00085"/>
<feature type="transmembrane region" description="Helical" evidence="8">
    <location>
        <begin position="190"/>
        <end position="209"/>
    </location>
</feature>
<accession>A0A0B6TPX7</accession>
<evidence type="ECO:0000256" key="7">
    <source>
        <dbReference type="ARBA" id="ARBA00023136"/>
    </source>
</evidence>
<dbReference type="InterPro" id="IPR002524">
    <property type="entry name" value="Cation_efflux"/>
</dbReference>
<dbReference type="PANTHER" id="PTHR11562">
    <property type="entry name" value="CATION EFFLUX PROTEIN/ ZINC TRANSPORTER"/>
    <property type="match status" value="1"/>
</dbReference>
<protein>
    <submittedName>
        <fullName evidence="11">Zinc transporter ZitB</fullName>
    </submittedName>
</protein>
<evidence type="ECO:0000313" key="11">
    <source>
        <dbReference type="EMBL" id="AJK67660.1"/>
    </source>
</evidence>
<keyword evidence="5 8" id="KW-1133">Transmembrane helix</keyword>
<evidence type="ECO:0000256" key="5">
    <source>
        <dbReference type="ARBA" id="ARBA00022989"/>
    </source>
</evidence>
<keyword evidence="6" id="KW-0406">Ion transport</keyword>
<keyword evidence="7 8" id="KW-0472">Membrane</keyword>
<keyword evidence="4 8" id="KW-0812">Transmembrane</keyword>